<feature type="compositionally biased region" description="Low complexity" evidence="4">
    <location>
        <begin position="278"/>
        <end position="305"/>
    </location>
</feature>
<evidence type="ECO:0000313" key="7">
    <source>
        <dbReference type="Proteomes" id="UP001445076"/>
    </source>
</evidence>
<dbReference type="Gene3D" id="2.60.120.290">
    <property type="entry name" value="Spermadhesin, CUB domain"/>
    <property type="match status" value="2"/>
</dbReference>
<feature type="compositionally biased region" description="Gly residues" evidence="4">
    <location>
        <begin position="115"/>
        <end position="139"/>
    </location>
</feature>
<comment type="caution">
    <text evidence="3">Lacks conserved residue(s) required for the propagation of feature annotation.</text>
</comment>
<organism evidence="6 7">
    <name type="scientific">Cherax quadricarinatus</name>
    <name type="common">Australian red claw crayfish</name>
    <dbReference type="NCBI Taxonomy" id="27406"/>
    <lineage>
        <taxon>Eukaryota</taxon>
        <taxon>Metazoa</taxon>
        <taxon>Ecdysozoa</taxon>
        <taxon>Arthropoda</taxon>
        <taxon>Crustacea</taxon>
        <taxon>Multicrustacea</taxon>
        <taxon>Malacostraca</taxon>
        <taxon>Eumalacostraca</taxon>
        <taxon>Eucarida</taxon>
        <taxon>Decapoda</taxon>
        <taxon>Pleocyemata</taxon>
        <taxon>Astacidea</taxon>
        <taxon>Parastacoidea</taxon>
        <taxon>Parastacidae</taxon>
        <taxon>Cherax</taxon>
    </lineage>
</organism>
<name>A0AAW0XCA6_CHEQU</name>
<dbReference type="PANTHER" id="PTHR24251">
    <property type="entry name" value="OVOCHYMASE-RELATED"/>
    <property type="match status" value="1"/>
</dbReference>
<proteinExistence type="predicted"/>
<sequence>CQAAEEPLWKRVLELVTSQRPAVLKVMKLCSVPCRSLLLPLLLLLIHPAKASSVFRKLRQLQDTVSNSTTHRQLVWYTEGPSTGYENNVDPGTGDGNNGDWSTEDWYTGDPSSGDGYGGDPSSGDGYGGDPSSGDGTNGDLGIVDWLTGDPSSGDGYTGGPSSGDGYSGDPSSGDGYSGDPSSGDGYSGGSSSGDGYSGGSSSGDGTNGDLGIVDWLTGDPSSGDGYSGDPSSEDGYSGDPSSGDGYSGGSNSGDGYTGGSNSGDGTNGDLGIVDWLTGDPSYGDGYSGDPSSEDGYSGDPSSGDGYSGGSSSGDGYTGGSNSGDGTNGDHGIVDWLTGDPSSGDGYSGNPSSGDGYSGDPSSGDGYSGGQSTGDVYNGGPNSGDGYSGGVTSATGQWTDSTPHCSYLQEPLEMPAGVITIGSSNGIYQDNQDCEWWLEAPTGTVLYITWLSFDIESHSHCAWDYVQLQELSATGQLLVTRKYCGGSLPPSITTTSRWLVVNFHSDVSVGRRGFSLRYTAAPPPSNDGTTTTSLPPSLISGPCIGSQEFTAVSGSVALWEYSYAYLSRRHCDFHLRTPEGTIPLLVFLNLRPDNCQGISVEVFDESSIDIDLTRNRLCQHQLPVAVTAHTNRVVVRLHLTRSSFFISPNITFHYYILNKNDSSPVRSLRTA</sequence>
<dbReference type="Pfam" id="PF00431">
    <property type="entry name" value="CUB"/>
    <property type="match status" value="1"/>
</dbReference>
<feature type="compositionally biased region" description="Low complexity" evidence="4">
    <location>
        <begin position="168"/>
        <end position="185"/>
    </location>
</feature>
<evidence type="ECO:0000256" key="2">
    <source>
        <dbReference type="ARBA" id="ARBA00023157"/>
    </source>
</evidence>
<accession>A0AAW0XCA6</accession>
<dbReference type="PROSITE" id="PS01180">
    <property type="entry name" value="CUB"/>
    <property type="match status" value="2"/>
</dbReference>
<evidence type="ECO:0000256" key="1">
    <source>
        <dbReference type="ARBA" id="ARBA00022737"/>
    </source>
</evidence>
<dbReference type="CDD" id="cd00041">
    <property type="entry name" value="CUB"/>
    <property type="match status" value="1"/>
</dbReference>
<evidence type="ECO:0000259" key="5">
    <source>
        <dbReference type="PROSITE" id="PS01180"/>
    </source>
</evidence>
<feature type="compositionally biased region" description="Gly residues" evidence="4">
    <location>
        <begin position="246"/>
        <end position="269"/>
    </location>
</feature>
<feature type="compositionally biased region" description="Low complexity" evidence="4">
    <location>
        <begin position="339"/>
        <end position="365"/>
    </location>
</feature>
<evidence type="ECO:0000313" key="6">
    <source>
        <dbReference type="EMBL" id="KAK8737949.1"/>
    </source>
</evidence>
<feature type="domain" description="CUB" evidence="5">
    <location>
        <begin position="405"/>
        <end position="521"/>
    </location>
</feature>
<keyword evidence="1" id="KW-0677">Repeat</keyword>
<feature type="non-terminal residue" evidence="6">
    <location>
        <position position="1"/>
    </location>
</feature>
<dbReference type="SMART" id="SM00042">
    <property type="entry name" value="CUB"/>
    <property type="match status" value="1"/>
</dbReference>
<keyword evidence="2" id="KW-1015">Disulfide bond</keyword>
<dbReference type="AlphaFoldDB" id="A0AAW0XCA6"/>
<evidence type="ECO:0000256" key="4">
    <source>
        <dbReference type="SAM" id="MobiDB-lite"/>
    </source>
</evidence>
<keyword evidence="7" id="KW-1185">Reference proteome</keyword>
<feature type="compositionally biased region" description="Gly residues" evidence="4">
    <location>
        <begin position="306"/>
        <end position="329"/>
    </location>
</feature>
<feature type="compositionally biased region" description="Gly residues" evidence="4">
    <location>
        <begin position="156"/>
        <end position="167"/>
    </location>
</feature>
<feature type="region of interest" description="Disordered" evidence="4">
    <location>
        <begin position="72"/>
        <end position="395"/>
    </location>
</feature>
<protein>
    <recommendedName>
        <fullName evidence="5">CUB domain-containing protein</fullName>
    </recommendedName>
</protein>
<dbReference type="InterPro" id="IPR035914">
    <property type="entry name" value="Sperma_CUB_dom_sf"/>
</dbReference>
<feature type="domain" description="CUB" evidence="5">
    <location>
        <begin position="543"/>
        <end position="657"/>
    </location>
</feature>
<evidence type="ECO:0000256" key="3">
    <source>
        <dbReference type="PROSITE-ProRule" id="PRU00059"/>
    </source>
</evidence>
<dbReference type="Proteomes" id="UP001445076">
    <property type="component" value="Unassembled WGS sequence"/>
</dbReference>
<dbReference type="InterPro" id="IPR000859">
    <property type="entry name" value="CUB_dom"/>
</dbReference>
<reference evidence="6 7" key="1">
    <citation type="journal article" date="2024" name="BMC Genomics">
        <title>Genome assembly of redclaw crayfish (Cherax quadricarinatus) provides insights into its immune adaptation and hypoxia tolerance.</title>
        <authorList>
            <person name="Liu Z."/>
            <person name="Zheng J."/>
            <person name="Li H."/>
            <person name="Fang K."/>
            <person name="Wang S."/>
            <person name="He J."/>
            <person name="Zhou D."/>
            <person name="Weng S."/>
            <person name="Chi M."/>
            <person name="Gu Z."/>
            <person name="He J."/>
            <person name="Li F."/>
            <person name="Wang M."/>
        </authorList>
    </citation>
    <scope>NUCLEOTIDE SEQUENCE [LARGE SCALE GENOMIC DNA]</scope>
    <source>
        <strain evidence="6">ZL_2023a</strain>
    </source>
</reference>
<feature type="compositionally biased region" description="Gly residues" evidence="4">
    <location>
        <begin position="186"/>
        <end position="209"/>
    </location>
</feature>
<dbReference type="FunFam" id="2.60.120.290:FF:000005">
    <property type="entry name" value="Procollagen C-endopeptidase enhancer 1"/>
    <property type="match status" value="1"/>
</dbReference>
<comment type="caution">
    <text evidence="6">The sequence shown here is derived from an EMBL/GenBank/DDBJ whole genome shotgun (WGS) entry which is preliminary data.</text>
</comment>
<dbReference type="SUPFAM" id="SSF49854">
    <property type="entry name" value="Spermadhesin, CUB domain"/>
    <property type="match status" value="2"/>
</dbReference>
<dbReference type="EMBL" id="JARKIK010000041">
    <property type="protein sequence ID" value="KAK8737949.1"/>
    <property type="molecule type" value="Genomic_DNA"/>
</dbReference>
<feature type="compositionally biased region" description="Low complexity" evidence="4">
    <location>
        <begin position="218"/>
        <end position="245"/>
    </location>
</feature>
<gene>
    <name evidence="6" type="ORF">OTU49_004315</name>
</gene>